<protein>
    <submittedName>
        <fullName evidence="2">Uncharacterized protein</fullName>
    </submittedName>
</protein>
<accession>A0A7X0PE67</accession>
<dbReference type="RefSeq" id="WP_184857545.1">
    <property type="nucleotide sequence ID" value="NZ_JACHLK010000004.1"/>
</dbReference>
<dbReference type="AlphaFoldDB" id="A0A7X0PE67"/>
<keyword evidence="1" id="KW-1133">Transmembrane helix</keyword>
<name>A0A7X0PE67_9BURK</name>
<gene>
    <name evidence="2" type="ORF">HNP48_002671</name>
</gene>
<comment type="caution">
    <text evidence="2">The sequence shown here is derived from an EMBL/GenBank/DDBJ whole genome shotgun (WGS) entry which is preliminary data.</text>
</comment>
<feature type="transmembrane region" description="Helical" evidence="1">
    <location>
        <begin position="38"/>
        <end position="53"/>
    </location>
</feature>
<feature type="transmembrane region" description="Helical" evidence="1">
    <location>
        <begin position="60"/>
        <end position="79"/>
    </location>
</feature>
<evidence type="ECO:0000313" key="2">
    <source>
        <dbReference type="EMBL" id="MBB6559999.1"/>
    </source>
</evidence>
<sequence>MSSHLLLILGLLFPLISWLTLAGSWWTARRSGGHSSPVLVPFVGPLVLTWWLWQQGARGWTFALPWVLDIGTVMFLYVLPRLVAEEWRTSRFTRVLALTGSQGVAQVRISLHSGGHYLLKKRWNRAPGELGTIALSEPGTYVQGAAGSLELRSHAGKVRRLALDADHGYLVSDPGDAGDRSLDGWRLQASVERSP</sequence>
<dbReference type="EMBL" id="JACHLK010000004">
    <property type="protein sequence ID" value="MBB6559999.1"/>
    <property type="molecule type" value="Genomic_DNA"/>
</dbReference>
<keyword evidence="1" id="KW-0812">Transmembrane</keyword>
<reference evidence="2 3" key="1">
    <citation type="submission" date="2020-08" db="EMBL/GenBank/DDBJ databases">
        <title>Functional genomics of gut bacteria from endangered species of beetles.</title>
        <authorList>
            <person name="Carlos-Shanley C."/>
        </authorList>
    </citation>
    <scope>NUCLEOTIDE SEQUENCE [LARGE SCALE GENOMIC DNA]</scope>
    <source>
        <strain evidence="2 3">S00198</strain>
    </source>
</reference>
<evidence type="ECO:0000313" key="3">
    <source>
        <dbReference type="Proteomes" id="UP000575083"/>
    </source>
</evidence>
<keyword evidence="1" id="KW-0472">Membrane</keyword>
<keyword evidence="3" id="KW-1185">Reference proteome</keyword>
<evidence type="ECO:0000256" key="1">
    <source>
        <dbReference type="SAM" id="Phobius"/>
    </source>
</evidence>
<dbReference type="Proteomes" id="UP000575083">
    <property type="component" value="Unassembled WGS sequence"/>
</dbReference>
<organism evidence="2 3">
    <name type="scientific">Acidovorax soli</name>
    <dbReference type="NCBI Taxonomy" id="592050"/>
    <lineage>
        <taxon>Bacteria</taxon>
        <taxon>Pseudomonadati</taxon>
        <taxon>Pseudomonadota</taxon>
        <taxon>Betaproteobacteria</taxon>
        <taxon>Burkholderiales</taxon>
        <taxon>Comamonadaceae</taxon>
        <taxon>Acidovorax</taxon>
    </lineage>
</organism>
<proteinExistence type="predicted"/>